<protein>
    <submittedName>
        <fullName evidence="2">Ig-like domain-containing protein</fullName>
    </submittedName>
</protein>
<feature type="non-terminal residue" evidence="2">
    <location>
        <position position="230"/>
    </location>
</feature>
<dbReference type="Gene3D" id="3.30.420.430">
    <property type="match status" value="2"/>
</dbReference>
<feature type="domain" description="Bacterial Ig-like" evidence="1">
    <location>
        <begin position="18"/>
        <end position="97"/>
    </location>
</feature>
<organism evidence="2 3">
    <name type="scientific">Thorsellia kenyensis</name>
    <dbReference type="NCBI Taxonomy" id="1549888"/>
    <lineage>
        <taxon>Bacteria</taxon>
        <taxon>Pseudomonadati</taxon>
        <taxon>Pseudomonadota</taxon>
        <taxon>Gammaproteobacteria</taxon>
        <taxon>Enterobacterales</taxon>
        <taxon>Thorselliaceae</taxon>
        <taxon>Thorsellia</taxon>
    </lineage>
</organism>
<feature type="domain" description="Bacterial Ig-like" evidence="1">
    <location>
        <begin position="119"/>
        <end position="203"/>
    </location>
</feature>
<evidence type="ECO:0000313" key="3">
    <source>
        <dbReference type="Proteomes" id="UP001589758"/>
    </source>
</evidence>
<sequence>MNYLEDNKGNTPTQIAKGGLTNDDTPLLVGTATPGAVIELYEDGKLLSIGNVKADNTGKWSFIIPSQYVTDGVHNFEVRTKSQSGNVVKAPFDITFDLTAPNVGVIESVEDTVSPKLGFIEKEGATNDSSPVLRGKAEAGSTVYIYDKFNDQKVGEVTVDLEGNWTYKVTELDDGLHRFVITVTDKAGNVSGESNEFPIVVDTSVPAALAPNSFDVIDNVGDFKGKITQD</sequence>
<dbReference type="RefSeq" id="WP_385878411.1">
    <property type="nucleotide sequence ID" value="NZ_JBHLXE010000125.1"/>
</dbReference>
<name>A0ABV6CDG4_9GAMM</name>
<accession>A0ABV6CDG4</accession>
<proteinExistence type="predicted"/>
<keyword evidence="3" id="KW-1185">Reference proteome</keyword>
<dbReference type="NCBIfam" id="NF033510">
    <property type="entry name" value="Ca_tandemer"/>
    <property type="match status" value="2"/>
</dbReference>
<evidence type="ECO:0000313" key="2">
    <source>
        <dbReference type="EMBL" id="MFC0181034.1"/>
    </source>
</evidence>
<evidence type="ECO:0000259" key="1">
    <source>
        <dbReference type="Pfam" id="PF19077"/>
    </source>
</evidence>
<dbReference type="Pfam" id="PF19077">
    <property type="entry name" value="Big_13"/>
    <property type="match status" value="2"/>
</dbReference>
<dbReference type="InterPro" id="IPR044016">
    <property type="entry name" value="Big_13"/>
</dbReference>
<dbReference type="EMBL" id="JBHLXE010000125">
    <property type="protein sequence ID" value="MFC0181034.1"/>
    <property type="molecule type" value="Genomic_DNA"/>
</dbReference>
<gene>
    <name evidence="2" type="ORF">ACFFIT_13255</name>
</gene>
<dbReference type="Proteomes" id="UP001589758">
    <property type="component" value="Unassembled WGS sequence"/>
</dbReference>
<comment type="caution">
    <text evidence="2">The sequence shown here is derived from an EMBL/GenBank/DDBJ whole genome shotgun (WGS) entry which is preliminary data.</text>
</comment>
<reference evidence="2 3" key="1">
    <citation type="submission" date="2024-09" db="EMBL/GenBank/DDBJ databases">
        <authorList>
            <person name="Sun Q."/>
            <person name="Mori K."/>
        </authorList>
    </citation>
    <scope>NUCLEOTIDE SEQUENCE [LARGE SCALE GENOMIC DNA]</scope>
    <source>
        <strain evidence="2 3">CCM 8545</strain>
    </source>
</reference>